<evidence type="ECO:0000313" key="2">
    <source>
        <dbReference type="EMBL" id="MBR7830305.1"/>
    </source>
</evidence>
<feature type="transmembrane region" description="Helical" evidence="1">
    <location>
        <begin position="188"/>
        <end position="205"/>
    </location>
</feature>
<reference evidence="2" key="1">
    <citation type="submission" date="2021-04" db="EMBL/GenBank/DDBJ databases">
        <title>Genome based classification of Actinospica acidithermotolerans sp. nov., an actinobacterium isolated from an Indonesian hot spring.</title>
        <authorList>
            <person name="Kusuma A.B."/>
            <person name="Putra K.E."/>
            <person name="Nafisah S."/>
            <person name="Loh J."/>
            <person name="Nouioui I."/>
            <person name="Goodfellow M."/>
        </authorList>
    </citation>
    <scope>NUCLEOTIDE SEQUENCE</scope>
    <source>
        <strain evidence="2">MGRD01-02</strain>
    </source>
</reference>
<dbReference type="AlphaFoldDB" id="A0A941EGQ0"/>
<feature type="transmembrane region" description="Helical" evidence="1">
    <location>
        <begin position="272"/>
        <end position="292"/>
    </location>
</feature>
<keyword evidence="3" id="KW-1185">Reference proteome</keyword>
<evidence type="ECO:0000256" key="1">
    <source>
        <dbReference type="SAM" id="Phobius"/>
    </source>
</evidence>
<feature type="transmembrane region" description="Helical" evidence="1">
    <location>
        <begin position="94"/>
        <end position="113"/>
    </location>
</feature>
<feature type="transmembrane region" description="Helical" evidence="1">
    <location>
        <begin position="157"/>
        <end position="176"/>
    </location>
</feature>
<keyword evidence="1" id="KW-0812">Transmembrane</keyword>
<feature type="transmembrane region" description="Helical" evidence="1">
    <location>
        <begin position="246"/>
        <end position="265"/>
    </location>
</feature>
<organism evidence="2 3">
    <name type="scientific">Actinospica acidithermotolerans</name>
    <dbReference type="NCBI Taxonomy" id="2828514"/>
    <lineage>
        <taxon>Bacteria</taxon>
        <taxon>Bacillati</taxon>
        <taxon>Actinomycetota</taxon>
        <taxon>Actinomycetes</taxon>
        <taxon>Catenulisporales</taxon>
        <taxon>Actinospicaceae</taxon>
        <taxon>Actinospica</taxon>
    </lineage>
</organism>
<name>A0A941EGQ0_9ACTN</name>
<keyword evidence="1" id="KW-0472">Membrane</keyword>
<protein>
    <submittedName>
        <fullName evidence="2">Uncharacterized protein</fullName>
    </submittedName>
</protein>
<dbReference type="EMBL" id="JAGSOH010000125">
    <property type="protein sequence ID" value="MBR7830305.1"/>
    <property type="molecule type" value="Genomic_DNA"/>
</dbReference>
<accession>A0A941EGQ0</accession>
<feature type="transmembrane region" description="Helical" evidence="1">
    <location>
        <begin position="125"/>
        <end position="145"/>
    </location>
</feature>
<sequence>MTKDIAIDTASVRAGRGPRADSATRSEPARSPQAERLLVALAGLWLLDGLLQLQPFMFTKDFAIKTIAPAAQNNPGWVAHPVAWAAGLIENHAIAANTLFALIQLALGAGIACRPTRRAALACSMVWAGSVWLLGEGLGGLFTGAANPLTGAPGSALLYMLAALLLWPGSATTAFPGAGRLGAFRSRIVWSALWLGLAFLTLLPVNRAASAFAVAMTGGMMTTGEPHWYTTLQVHLSKLTLGHETGIAITMALVLALIGACVWAPRPTPVRAGLVAAAVVAAVYWVCGQAFGMPFMGMATDPNSGPLLALLAACFWPAPTSPDAPLEGAAA</sequence>
<dbReference type="RefSeq" id="WP_212521434.1">
    <property type="nucleotide sequence ID" value="NZ_JAGSOH010000125.1"/>
</dbReference>
<proteinExistence type="predicted"/>
<dbReference type="Proteomes" id="UP000676325">
    <property type="component" value="Unassembled WGS sequence"/>
</dbReference>
<feature type="transmembrane region" description="Helical" evidence="1">
    <location>
        <begin position="37"/>
        <end position="57"/>
    </location>
</feature>
<keyword evidence="1" id="KW-1133">Transmembrane helix</keyword>
<comment type="caution">
    <text evidence="2">The sequence shown here is derived from an EMBL/GenBank/DDBJ whole genome shotgun (WGS) entry which is preliminary data.</text>
</comment>
<gene>
    <name evidence="2" type="ORF">KDK95_28645</name>
</gene>
<evidence type="ECO:0000313" key="3">
    <source>
        <dbReference type="Proteomes" id="UP000676325"/>
    </source>
</evidence>